<evidence type="ECO:0000256" key="2">
    <source>
        <dbReference type="SAM" id="MobiDB-lite"/>
    </source>
</evidence>
<dbReference type="PROSITE" id="PS50158">
    <property type="entry name" value="ZF_CCHC"/>
    <property type="match status" value="1"/>
</dbReference>
<dbReference type="Pfam" id="PF00098">
    <property type="entry name" value="zf-CCHC"/>
    <property type="match status" value="1"/>
</dbReference>
<feature type="compositionally biased region" description="Polar residues" evidence="2">
    <location>
        <begin position="261"/>
        <end position="299"/>
    </location>
</feature>
<organism evidence="4 5">
    <name type="scientific">Brassica oleracea var. oleracea</name>
    <dbReference type="NCBI Taxonomy" id="109376"/>
    <lineage>
        <taxon>Eukaryota</taxon>
        <taxon>Viridiplantae</taxon>
        <taxon>Streptophyta</taxon>
        <taxon>Embryophyta</taxon>
        <taxon>Tracheophyta</taxon>
        <taxon>Spermatophyta</taxon>
        <taxon>Magnoliopsida</taxon>
        <taxon>eudicotyledons</taxon>
        <taxon>Gunneridae</taxon>
        <taxon>Pentapetalae</taxon>
        <taxon>rosids</taxon>
        <taxon>malvids</taxon>
        <taxon>Brassicales</taxon>
        <taxon>Brassicaceae</taxon>
        <taxon>Brassiceae</taxon>
        <taxon>Brassica</taxon>
    </lineage>
</organism>
<dbReference type="AlphaFoldDB" id="A0A0D3E5B7"/>
<sequence>MHTSIQQSHESFQLTLQEVLTTIGQHQQPHQQQRQHQRRDEHVIEDDEDRDDENPFASLQAQVNRPRNWDRGPMVEDRRWENGFKSDLPEFTGSIRGEELVDWLVTVEEIIEFKQVPANRQVTLVATKFRSQAASWWLQLKSTRAREGKPKIATWEKLKKKLRKTFLLYNFDRTMFTRLQNLRQGSRTVDEYAEEFYSLMTRNEIHDSEIQLVSRFIGGLWPQLQNALEQFDPNTVAKAHRRAASFERQSRSSSPNWNSSARFRNMTSQDQTMGQGLNNTNPETTHVPASNRAATSTEEQTLRHSSRPNALRCFTCGELGHIQTACPNKSKRGLLIDEVDPTYDDYHDDNGDELGEDTELEGDSGPLLVARRICLAPQVLEEAWLRTNIF</sequence>
<dbReference type="HOGENOM" id="CLU_018037_0_0_1"/>
<dbReference type="PANTHER" id="PTHR35046:SF18">
    <property type="entry name" value="RNA-DIRECTED DNA POLYMERASE"/>
    <property type="match status" value="1"/>
</dbReference>
<keyword evidence="5" id="KW-1185">Reference proteome</keyword>
<protein>
    <recommendedName>
        <fullName evidence="3">CCHC-type domain-containing protein</fullName>
    </recommendedName>
</protein>
<evidence type="ECO:0000313" key="5">
    <source>
        <dbReference type="Proteomes" id="UP000032141"/>
    </source>
</evidence>
<dbReference type="InterPro" id="IPR036875">
    <property type="entry name" value="Znf_CCHC_sf"/>
</dbReference>
<dbReference type="Proteomes" id="UP000032141">
    <property type="component" value="Chromosome C9"/>
</dbReference>
<keyword evidence="1" id="KW-0479">Metal-binding</keyword>
<accession>A0A0D3E5B7</accession>
<feature type="region of interest" description="Disordered" evidence="2">
    <location>
        <begin position="239"/>
        <end position="306"/>
    </location>
</feature>
<keyword evidence="1" id="KW-0863">Zinc-finger</keyword>
<dbReference type="SUPFAM" id="SSF57756">
    <property type="entry name" value="Retrovirus zinc finger-like domains"/>
    <property type="match status" value="1"/>
</dbReference>
<feature type="compositionally biased region" description="Low complexity" evidence="2">
    <location>
        <begin position="251"/>
        <end position="260"/>
    </location>
</feature>
<dbReference type="SMART" id="SM00343">
    <property type="entry name" value="ZnF_C2HC"/>
    <property type="match status" value="1"/>
</dbReference>
<dbReference type="GO" id="GO:0003676">
    <property type="term" value="F:nucleic acid binding"/>
    <property type="evidence" value="ECO:0007669"/>
    <property type="project" value="InterPro"/>
</dbReference>
<dbReference type="STRING" id="109376.A0A0D3E5B7"/>
<dbReference type="InterPro" id="IPR001878">
    <property type="entry name" value="Znf_CCHC"/>
</dbReference>
<feature type="region of interest" description="Disordered" evidence="2">
    <location>
        <begin position="24"/>
        <end position="74"/>
    </location>
</feature>
<evidence type="ECO:0000259" key="3">
    <source>
        <dbReference type="PROSITE" id="PS50158"/>
    </source>
</evidence>
<dbReference type="eggNOG" id="KOG0017">
    <property type="taxonomic scope" value="Eukaryota"/>
</dbReference>
<name>A0A0D3E5B7_BRAOL</name>
<feature type="domain" description="CCHC-type" evidence="3">
    <location>
        <begin position="312"/>
        <end position="328"/>
    </location>
</feature>
<feature type="compositionally biased region" description="Low complexity" evidence="2">
    <location>
        <begin position="25"/>
        <end position="34"/>
    </location>
</feature>
<dbReference type="GO" id="GO:0008270">
    <property type="term" value="F:zinc ion binding"/>
    <property type="evidence" value="ECO:0007669"/>
    <property type="project" value="UniProtKB-KW"/>
</dbReference>
<keyword evidence="1" id="KW-0862">Zinc</keyword>
<dbReference type="Gramene" id="Bo9g044030.1">
    <property type="protein sequence ID" value="Bo9g044030.1"/>
    <property type="gene ID" value="Bo9g044030"/>
</dbReference>
<evidence type="ECO:0000313" key="4">
    <source>
        <dbReference type="EnsemblPlants" id="Bo9g044030.1"/>
    </source>
</evidence>
<dbReference type="Gene3D" id="4.10.60.10">
    <property type="entry name" value="Zinc finger, CCHC-type"/>
    <property type="match status" value="1"/>
</dbReference>
<reference evidence="4 5" key="1">
    <citation type="journal article" date="2014" name="Genome Biol.">
        <title>Transcriptome and methylome profiling reveals relics of genome dominance in the mesopolyploid Brassica oleracea.</title>
        <authorList>
            <person name="Parkin I.A."/>
            <person name="Koh C."/>
            <person name="Tang H."/>
            <person name="Robinson S.J."/>
            <person name="Kagale S."/>
            <person name="Clarke W.E."/>
            <person name="Town C.D."/>
            <person name="Nixon J."/>
            <person name="Krishnakumar V."/>
            <person name="Bidwell S.L."/>
            <person name="Denoeud F."/>
            <person name="Belcram H."/>
            <person name="Links M.G."/>
            <person name="Just J."/>
            <person name="Clarke C."/>
            <person name="Bender T."/>
            <person name="Huebert T."/>
            <person name="Mason A.S."/>
            <person name="Pires J.C."/>
            <person name="Barker G."/>
            <person name="Moore J."/>
            <person name="Walley P.G."/>
            <person name="Manoli S."/>
            <person name="Batley J."/>
            <person name="Edwards D."/>
            <person name="Nelson M.N."/>
            <person name="Wang X."/>
            <person name="Paterson A.H."/>
            <person name="King G."/>
            <person name="Bancroft I."/>
            <person name="Chalhoub B."/>
            <person name="Sharpe A.G."/>
        </authorList>
    </citation>
    <scope>NUCLEOTIDE SEQUENCE</scope>
    <source>
        <strain evidence="4 5">cv. TO1000</strain>
    </source>
</reference>
<feature type="compositionally biased region" description="Acidic residues" evidence="2">
    <location>
        <begin position="43"/>
        <end position="54"/>
    </location>
</feature>
<dbReference type="OMA" id="HASICWE"/>
<proteinExistence type="predicted"/>
<dbReference type="EnsemblPlants" id="Bo9g044030.1">
    <property type="protein sequence ID" value="Bo9g044030.1"/>
    <property type="gene ID" value="Bo9g044030"/>
</dbReference>
<reference evidence="4" key="2">
    <citation type="submission" date="2015-03" db="UniProtKB">
        <authorList>
            <consortium name="EnsemblPlants"/>
        </authorList>
    </citation>
    <scope>IDENTIFICATION</scope>
</reference>
<dbReference type="InterPro" id="IPR005162">
    <property type="entry name" value="Retrotrans_gag_dom"/>
</dbReference>
<dbReference type="PANTHER" id="PTHR35046">
    <property type="entry name" value="ZINC KNUCKLE (CCHC-TYPE) FAMILY PROTEIN"/>
    <property type="match status" value="1"/>
</dbReference>
<evidence type="ECO:0000256" key="1">
    <source>
        <dbReference type="PROSITE-ProRule" id="PRU00047"/>
    </source>
</evidence>
<dbReference type="Pfam" id="PF03732">
    <property type="entry name" value="Retrotrans_gag"/>
    <property type="match status" value="1"/>
</dbReference>